<keyword evidence="10" id="KW-1185">Reference proteome</keyword>
<dbReference type="EMBL" id="UGNW01000001">
    <property type="protein sequence ID" value="STX31896.1"/>
    <property type="molecule type" value="Genomic_DNA"/>
</dbReference>
<evidence type="ECO:0000256" key="4">
    <source>
        <dbReference type="ARBA" id="ARBA00022801"/>
    </source>
</evidence>
<dbReference type="GO" id="GO:0016788">
    <property type="term" value="F:hydrolase activity, acting on ester bonds"/>
    <property type="evidence" value="ECO:0007669"/>
    <property type="project" value="InterPro"/>
</dbReference>
<gene>
    <name evidence="8" type="ORF">Lbir_0293</name>
    <name evidence="9" type="ORF">NCTC12437_01671</name>
</gene>
<dbReference type="GO" id="GO:0004519">
    <property type="term" value="F:endonuclease activity"/>
    <property type="evidence" value="ECO:0007669"/>
    <property type="project" value="UniProtKB-KW"/>
</dbReference>
<dbReference type="AlphaFoldDB" id="A0A378IAK8"/>
<accession>A0A378IAK8</accession>
<reference evidence="8 10" key="1">
    <citation type="submission" date="2015-11" db="EMBL/GenBank/DDBJ databases">
        <title>Genomic analysis of 38 Legionella species identifies large and diverse effector repertoires.</title>
        <authorList>
            <person name="Burstein D."/>
            <person name="Amaro F."/>
            <person name="Zusman T."/>
            <person name="Lifshitz Z."/>
            <person name="Cohen O."/>
            <person name="Gilbert J.A."/>
            <person name="Pupko T."/>
            <person name="Shuman H.A."/>
            <person name="Segal G."/>
        </authorList>
    </citation>
    <scope>NUCLEOTIDE SEQUENCE [LARGE SCALE GENOMIC DNA]</scope>
    <source>
        <strain evidence="8 10">CDC#1407-AL-14</strain>
    </source>
</reference>
<keyword evidence="6" id="KW-0325">Glycoprotein</keyword>
<keyword evidence="2" id="KW-0479">Metal-binding</keyword>
<dbReference type="Gene3D" id="1.10.575.10">
    <property type="entry name" value="P1 Nuclease"/>
    <property type="match status" value="1"/>
</dbReference>
<evidence type="ECO:0000256" key="3">
    <source>
        <dbReference type="ARBA" id="ARBA00022759"/>
    </source>
</evidence>
<dbReference type="STRING" id="28083.Lbir_0293"/>
<evidence type="ECO:0000313" key="11">
    <source>
        <dbReference type="Proteomes" id="UP000255066"/>
    </source>
</evidence>
<reference evidence="9 11" key="2">
    <citation type="submission" date="2018-06" db="EMBL/GenBank/DDBJ databases">
        <authorList>
            <consortium name="Pathogen Informatics"/>
            <person name="Doyle S."/>
        </authorList>
    </citation>
    <scope>NUCLEOTIDE SEQUENCE [LARGE SCALE GENOMIC DNA]</scope>
    <source>
        <strain evidence="9 11">NCTC12437</strain>
    </source>
</reference>
<keyword evidence="7" id="KW-0732">Signal</keyword>
<dbReference type="GO" id="GO:0046872">
    <property type="term" value="F:metal ion binding"/>
    <property type="evidence" value="ECO:0007669"/>
    <property type="project" value="UniProtKB-KW"/>
</dbReference>
<keyword evidence="3" id="KW-0255">Endonuclease</keyword>
<evidence type="ECO:0000256" key="5">
    <source>
        <dbReference type="ARBA" id="ARBA00023157"/>
    </source>
</evidence>
<dbReference type="RefSeq" id="WP_065232776.1">
    <property type="nucleotide sequence ID" value="NZ_CAAAHV010000006.1"/>
</dbReference>
<evidence type="ECO:0000256" key="2">
    <source>
        <dbReference type="ARBA" id="ARBA00022723"/>
    </source>
</evidence>
<dbReference type="PANTHER" id="PTHR33146">
    <property type="entry name" value="ENDONUCLEASE 4"/>
    <property type="match status" value="1"/>
</dbReference>
<dbReference type="Pfam" id="PF02265">
    <property type="entry name" value="S1-P1_nuclease"/>
    <property type="match status" value="1"/>
</dbReference>
<dbReference type="Proteomes" id="UP000054735">
    <property type="component" value="Unassembled WGS sequence"/>
</dbReference>
<dbReference type="CDD" id="cd11010">
    <property type="entry name" value="S1-P1_nuclease"/>
    <property type="match status" value="1"/>
</dbReference>
<dbReference type="Proteomes" id="UP000255066">
    <property type="component" value="Unassembled WGS sequence"/>
</dbReference>
<proteinExistence type="predicted"/>
<name>A0A378IAK8_9GAMM</name>
<feature type="chain" id="PRO_5016937492" evidence="7">
    <location>
        <begin position="26"/>
        <end position="277"/>
    </location>
</feature>
<evidence type="ECO:0000313" key="9">
    <source>
        <dbReference type="EMBL" id="STX31896.1"/>
    </source>
</evidence>
<evidence type="ECO:0000313" key="8">
    <source>
        <dbReference type="EMBL" id="KTC75573.1"/>
    </source>
</evidence>
<dbReference type="InterPro" id="IPR003154">
    <property type="entry name" value="S1/P1nuclease"/>
</dbReference>
<evidence type="ECO:0000256" key="1">
    <source>
        <dbReference type="ARBA" id="ARBA00022722"/>
    </source>
</evidence>
<sequence length="277" mass="31423">MLNQVRTLVCLCLLLFMGEACSWNAAGHRLIAQIAYDQLTDEARKAVNHYNHQLDRVYKPMSFVDAAPWMDTLRFRENLWLEHYHYIDNPFTRDGTPLSPPDKVNAVTALNKAIAVLKNSQSYPYDKGFSLRILLHVTGDIHQPMHAVSEFSRRFPEGDAGGNFLVLGQNTIAKNLHSYWDNGGGLLKIRYSKAAQLKRKAKYVEKKWPCDSASQILNPEVWAEESYDMAVNLAYQIHYGEKPTEAYQKQVRAAAEKRIALAGCRLAVVLNDIFGHG</sequence>
<keyword evidence="1" id="KW-0540">Nuclease</keyword>
<dbReference type="SUPFAM" id="SSF48537">
    <property type="entry name" value="Phospholipase C/P1 nuclease"/>
    <property type="match status" value="1"/>
</dbReference>
<dbReference type="OrthoDB" id="267579at2"/>
<dbReference type="EMBL" id="LNXT01000003">
    <property type="protein sequence ID" value="KTC75573.1"/>
    <property type="molecule type" value="Genomic_DNA"/>
</dbReference>
<dbReference type="GO" id="GO:0006308">
    <property type="term" value="P:DNA catabolic process"/>
    <property type="evidence" value="ECO:0007669"/>
    <property type="project" value="InterPro"/>
</dbReference>
<evidence type="ECO:0000313" key="10">
    <source>
        <dbReference type="Proteomes" id="UP000054735"/>
    </source>
</evidence>
<keyword evidence="4" id="KW-0378">Hydrolase</keyword>
<dbReference type="PANTHER" id="PTHR33146:SF10">
    <property type="entry name" value="STRAND-SPECIFIC NUCLEASE, PUTATIVE-RELATED"/>
    <property type="match status" value="1"/>
</dbReference>
<dbReference type="InterPro" id="IPR008947">
    <property type="entry name" value="PLipase_C/P1_nuclease_dom_sf"/>
</dbReference>
<evidence type="ECO:0000256" key="6">
    <source>
        <dbReference type="ARBA" id="ARBA00023180"/>
    </source>
</evidence>
<protein>
    <submittedName>
        <fullName evidence="9">3'-nucleotidase/nuclease</fullName>
    </submittedName>
</protein>
<evidence type="ECO:0000256" key="7">
    <source>
        <dbReference type="SAM" id="SignalP"/>
    </source>
</evidence>
<dbReference type="GO" id="GO:0003676">
    <property type="term" value="F:nucleic acid binding"/>
    <property type="evidence" value="ECO:0007669"/>
    <property type="project" value="InterPro"/>
</dbReference>
<organism evidence="9 11">
    <name type="scientific">Legionella birminghamensis</name>
    <dbReference type="NCBI Taxonomy" id="28083"/>
    <lineage>
        <taxon>Bacteria</taxon>
        <taxon>Pseudomonadati</taxon>
        <taxon>Pseudomonadota</taxon>
        <taxon>Gammaproteobacteria</taxon>
        <taxon>Legionellales</taxon>
        <taxon>Legionellaceae</taxon>
        <taxon>Legionella</taxon>
    </lineage>
</organism>
<feature type="signal peptide" evidence="7">
    <location>
        <begin position="1"/>
        <end position="25"/>
    </location>
</feature>
<keyword evidence="5" id="KW-1015">Disulfide bond</keyword>